<dbReference type="Pfam" id="PF00078">
    <property type="entry name" value="RVT_1"/>
    <property type="match status" value="1"/>
</dbReference>
<feature type="repeat" description="ANK" evidence="9">
    <location>
        <begin position="458"/>
        <end position="490"/>
    </location>
</feature>
<keyword evidence="1" id="KW-0808">Transferase</keyword>
<feature type="repeat" description="ANK" evidence="9">
    <location>
        <begin position="688"/>
        <end position="720"/>
    </location>
</feature>
<keyword evidence="4" id="KW-0677">Repeat</keyword>
<keyword evidence="12" id="KW-1185">Reference proteome</keyword>
<dbReference type="EMBL" id="JAVRJZ010000018">
    <property type="protein sequence ID" value="KAK2708568.1"/>
    <property type="molecule type" value="Genomic_DNA"/>
</dbReference>
<feature type="repeat" description="ANK" evidence="9">
    <location>
        <begin position="622"/>
        <end position="654"/>
    </location>
</feature>
<dbReference type="PROSITE" id="PS50878">
    <property type="entry name" value="RT_POL"/>
    <property type="match status" value="1"/>
</dbReference>
<keyword evidence="8 9" id="KW-0040">ANK repeat</keyword>
<dbReference type="InterPro" id="IPR050745">
    <property type="entry name" value="Multifunctional_regulatory"/>
</dbReference>
<evidence type="ECO:0000256" key="4">
    <source>
        <dbReference type="ARBA" id="ARBA00022737"/>
    </source>
</evidence>
<keyword evidence="3" id="KW-0540">Nuclease</keyword>
<feature type="repeat" description="ANK" evidence="9">
    <location>
        <begin position="955"/>
        <end position="987"/>
    </location>
</feature>
<dbReference type="PANTHER" id="PTHR24189:SF50">
    <property type="entry name" value="ANKYRIN REPEAT AND SOCS BOX PROTEIN 2"/>
    <property type="match status" value="1"/>
</dbReference>
<dbReference type="SUPFAM" id="SSF48403">
    <property type="entry name" value="Ankyrin repeat"/>
    <property type="match status" value="2"/>
</dbReference>
<organism evidence="11 12">
    <name type="scientific">Artemia franciscana</name>
    <name type="common">Brine shrimp</name>
    <name type="synonym">Artemia sanfranciscana</name>
    <dbReference type="NCBI Taxonomy" id="6661"/>
    <lineage>
        <taxon>Eukaryota</taxon>
        <taxon>Metazoa</taxon>
        <taxon>Ecdysozoa</taxon>
        <taxon>Arthropoda</taxon>
        <taxon>Crustacea</taxon>
        <taxon>Branchiopoda</taxon>
        <taxon>Anostraca</taxon>
        <taxon>Artemiidae</taxon>
        <taxon>Artemia</taxon>
    </lineage>
</organism>
<feature type="repeat" description="ANK" evidence="9">
    <location>
        <begin position="491"/>
        <end position="523"/>
    </location>
</feature>
<keyword evidence="6" id="KW-0378">Hydrolase</keyword>
<gene>
    <name evidence="11" type="ORF">QYM36_014244</name>
</gene>
<feature type="repeat" description="ANK" evidence="9">
    <location>
        <begin position="856"/>
        <end position="888"/>
    </location>
</feature>
<evidence type="ECO:0000256" key="6">
    <source>
        <dbReference type="ARBA" id="ARBA00022801"/>
    </source>
</evidence>
<evidence type="ECO:0000259" key="10">
    <source>
        <dbReference type="PROSITE" id="PS50878"/>
    </source>
</evidence>
<protein>
    <recommendedName>
        <fullName evidence="10">Reverse transcriptase domain-containing protein</fullName>
    </recommendedName>
</protein>
<sequence>MVMVEKKDGSIRLCIDPVDLNKSIKRPHYPILTLDDVTSKLHGAKVFTKLDALSGYWSILLSDDSSYLMTFSTIYGRYRFKRMPFGIISAQDEFQRRMEDAFEGLEGFEIIIDDMIVYGDTQEEHDERLAAILEQALVKGIRFNGEKCEFSVSRVKYFGHVISSEGMQPDPDKIRAINNMPSPSCREELQTLLGMINYLAKYIPSLSTKNKKLRDLTKVDPFIWEEEHMQILEDLKSSIVSNTPFFNHKSNNVELIVDASSHGLGAHLVSEGKVTAYASRSLSKTEQKYSQLEKELYAIVFGCKHFHHYLYGRHVEVTTDHRPLETVVANPIHKAPPRVQRLMLQLQPYDLSLKFRPGSEIPVANALSRLHLGDADPTLEESLDVYVHQVLDFLPGRCTTDALVRLEHLIKLSFKKGKAVYAIFLDMDSAFDRVDVGRLSVLGLPDLLGAKVDARNSCDQTPLHIAIETGNLEICQLLLSKGAAIDAIDSCNRTPLHTAVMKGYLDMCHLLISKGAAIDAINLWQETPLHIAVANENLNICQLLISKGATIDAIDYEKKTPLHRAVANWNPEICQLLISKGATIDNVDSLGKTLQTAVMKGYLDMCRLLISMGAAIDAINFRKGTPLHIAVTNENLNICRLLISKGATIDAIDSEKKTPLHRAVAICNSEICQLLISKGATINNVDFLGETPLHTAVETKNQDICQLLISKGARVDAINSWKQTPLHIAVETGNLNICQLLISKGATIDAINSRKETPLHIAVETGNLDICQLLLSKGAAIDAINNWKETPLHRGVENCNSEICQLLISKGATIDNDLWVNRSLGKTLHKAVMKGYLDMCQLLIAMGAAIDAINSREETPLHIAVETGNLDICQLLLSKGAAIDAINIWKETPLHIAVMNRNLNICQLLISKGATIDAIDSKKKTPLHRAVAMGNQEICQLLISKGATIDNVDSLGETSLHTAVETKNIYICQLLISKGARADAINSCNQTPLHIAVDTEDLDISLLLISNGATIDATDFMNETPLHYAASSGELKASTITPNYGTAPSHQEIVRSGECANTEDCPRGILKGEEVDQPNFLLLRIPPKLPRSMFDPKVVQNIEGSTYKEI</sequence>
<dbReference type="AlphaFoldDB" id="A0AA88KVF9"/>
<feature type="repeat" description="ANK" evidence="9">
    <location>
        <begin position="721"/>
        <end position="753"/>
    </location>
</feature>
<dbReference type="InterPro" id="IPR002110">
    <property type="entry name" value="Ankyrin_rpt"/>
</dbReference>
<feature type="domain" description="Reverse transcriptase" evidence="10">
    <location>
        <begin position="1"/>
        <end position="162"/>
    </location>
</feature>
<feature type="repeat" description="ANK" evidence="9">
    <location>
        <begin position="828"/>
        <end position="855"/>
    </location>
</feature>
<dbReference type="CDD" id="cd01647">
    <property type="entry name" value="RT_LTR"/>
    <property type="match status" value="1"/>
</dbReference>
<comment type="caution">
    <text evidence="11">The sequence shown here is derived from an EMBL/GenBank/DDBJ whole genome shotgun (WGS) entry which is preliminary data.</text>
</comment>
<proteinExistence type="predicted"/>
<dbReference type="PROSITE" id="PS50088">
    <property type="entry name" value="ANK_REPEAT"/>
    <property type="match status" value="15"/>
</dbReference>
<dbReference type="PROSITE" id="PS50297">
    <property type="entry name" value="ANK_REP_REGION"/>
    <property type="match status" value="14"/>
</dbReference>
<feature type="repeat" description="ANK" evidence="9">
    <location>
        <begin position="889"/>
        <end position="921"/>
    </location>
</feature>
<accession>A0AA88KVF9</accession>
<dbReference type="CDD" id="cd09274">
    <property type="entry name" value="RNase_HI_RT_Ty3"/>
    <property type="match status" value="1"/>
</dbReference>
<dbReference type="InterPro" id="IPR043128">
    <property type="entry name" value="Rev_trsase/Diguanyl_cyclase"/>
</dbReference>
<dbReference type="Pfam" id="PF13637">
    <property type="entry name" value="Ank_4"/>
    <property type="match status" value="1"/>
</dbReference>
<dbReference type="Pfam" id="PF00023">
    <property type="entry name" value="Ank"/>
    <property type="match status" value="3"/>
</dbReference>
<evidence type="ECO:0000256" key="8">
    <source>
        <dbReference type="ARBA" id="ARBA00023043"/>
    </source>
</evidence>
<keyword evidence="5" id="KW-0255">Endonuclease</keyword>
<evidence type="ECO:0000313" key="11">
    <source>
        <dbReference type="EMBL" id="KAK2708568.1"/>
    </source>
</evidence>
<feature type="repeat" description="ANK" evidence="9">
    <location>
        <begin position="922"/>
        <end position="954"/>
    </location>
</feature>
<feature type="repeat" description="ANK" evidence="9">
    <location>
        <begin position="988"/>
        <end position="1020"/>
    </location>
</feature>
<dbReference type="SUPFAM" id="SSF56672">
    <property type="entry name" value="DNA/RNA polymerases"/>
    <property type="match status" value="1"/>
</dbReference>
<feature type="repeat" description="ANK" evidence="9">
    <location>
        <begin position="754"/>
        <end position="786"/>
    </location>
</feature>
<dbReference type="SMART" id="SM00248">
    <property type="entry name" value="ANK"/>
    <property type="match status" value="17"/>
</dbReference>
<dbReference type="Gene3D" id="3.30.70.270">
    <property type="match status" value="2"/>
</dbReference>
<dbReference type="Gene3D" id="3.10.10.10">
    <property type="entry name" value="HIV Type 1 Reverse Transcriptase, subunit A, domain 1"/>
    <property type="match status" value="1"/>
</dbReference>
<dbReference type="InterPro" id="IPR043502">
    <property type="entry name" value="DNA/RNA_pol_sf"/>
</dbReference>
<evidence type="ECO:0000313" key="12">
    <source>
        <dbReference type="Proteomes" id="UP001187531"/>
    </source>
</evidence>
<dbReference type="FunFam" id="3.10.20.370:FF:000001">
    <property type="entry name" value="Retrovirus-related Pol polyprotein from transposon 17.6-like protein"/>
    <property type="match status" value="1"/>
</dbReference>
<dbReference type="Proteomes" id="UP001187531">
    <property type="component" value="Unassembled WGS sequence"/>
</dbReference>
<feature type="repeat" description="ANK" evidence="9">
    <location>
        <begin position="655"/>
        <end position="687"/>
    </location>
</feature>
<dbReference type="InterPro" id="IPR036770">
    <property type="entry name" value="Ankyrin_rpt-contain_sf"/>
</dbReference>
<reference evidence="11" key="1">
    <citation type="submission" date="2023-07" db="EMBL/GenBank/DDBJ databases">
        <title>Chromosome-level genome assembly of Artemia franciscana.</title>
        <authorList>
            <person name="Jo E."/>
        </authorList>
    </citation>
    <scope>NUCLEOTIDE SEQUENCE</scope>
    <source>
        <tissue evidence="11">Whole body</tissue>
    </source>
</reference>
<dbReference type="Gene3D" id="1.25.40.20">
    <property type="entry name" value="Ankyrin repeat-containing domain"/>
    <property type="match status" value="5"/>
</dbReference>
<dbReference type="Pfam" id="PF17917">
    <property type="entry name" value="RT_RNaseH"/>
    <property type="match status" value="1"/>
</dbReference>
<evidence type="ECO:0000256" key="9">
    <source>
        <dbReference type="PROSITE-ProRule" id="PRU00023"/>
    </source>
</evidence>
<keyword evidence="7" id="KW-0695">RNA-directed DNA polymerase</keyword>
<dbReference type="InterPro" id="IPR041373">
    <property type="entry name" value="RT_RNaseH"/>
</dbReference>
<evidence type="ECO:0000256" key="1">
    <source>
        <dbReference type="ARBA" id="ARBA00022679"/>
    </source>
</evidence>
<evidence type="ECO:0000256" key="5">
    <source>
        <dbReference type="ARBA" id="ARBA00022759"/>
    </source>
</evidence>
<evidence type="ECO:0000256" key="2">
    <source>
        <dbReference type="ARBA" id="ARBA00022695"/>
    </source>
</evidence>
<evidence type="ECO:0000256" key="7">
    <source>
        <dbReference type="ARBA" id="ARBA00022918"/>
    </source>
</evidence>
<keyword evidence="2" id="KW-0548">Nucleotidyltransferase</keyword>
<dbReference type="GO" id="GO:0003964">
    <property type="term" value="F:RNA-directed DNA polymerase activity"/>
    <property type="evidence" value="ECO:0007669"/>
    <property type="project" value="UniProtKB-KW"/>
</dbReference>
<feature type="repeat" description="ANK" evidence="9">
    <location>
        <begin position="524"/>
        <end position="556"/>
    </location>
</feature>
<evidence type="ECO:0000256" key="3">
    <source>
        <dbReference type="ARBA" id="ARBA00022722"/>
    </source>
</evidence>
<dbReference type="InterPro" id="IPR000477">
    <property type="entry name" value="RT_dom"/>
</dbReference>
<name>A0AA88KVF9_ARTSF</name>
<feature type="repeat" description="ANK" evidence="9">
    <location>
        <begin position="557"/>
        <end position="589"/>
    </location>
</feature>
<dbReference type="GO" id="GO:0016787">
    <property type="term" value="F:hydrolase activity"/>
    <property type="evidence" value="ECO:0007669"/>
    <property type="project" value="UniProtKB-KW"/>
</dbReference>
<dbReference type="PANTHER" id="PTHR24189">
    <property type="entry name" value="MYOTROPHIN"/>
    <property type="match status" value="1"/>
</dbReference>
<dbReference type="GO" id="GO:0004519">
    <property type="term" value="F:endonuclease activity"/>
    <property type="evidence" value="ECO:0007669"/>
    <property type="project" value="UniProtKB-KW"/>
</dbReference>
<dbReference type="Pfam" id="PF12796">
    <property type="entry name" value="Ank_2"/>
    <property type="match status" value="5"/>
</dbReference>